<dbReference type="PANTHER" id="PTHR28641">
    <property type="match status" value="1"/>
</dbReference>
<dbReference type="InterPro" id="IPR035372">
    <property type="entry name" value="MCD_N"/>
</dbReference>
<keyword evidence="2" id="KW-1185">Reference proteome</keyword>
<evidence type="ECO:0000259" key="1">
    <source>
        <dbReference type="Pfam" id="PF17408"/>
    </source>
</evidence>
<name>A0ABM0TGA3_CAMSA</name>
<dbReference type="GeneID" id="104711008"/>
<feature type="domain" description="Malonyl-CoA decarboxylase N-terminal" evidence="1">
    <location>
        <begin position="47"/>
        <end position="110"/>
    </location>
</feature>
<gene>
    <name evidence="3" type="primary">LOC104711008</name>
</gene>
<reference evidence="2" key="1">
    <citation type="journal article" date="2014" name="Nat. Commun.">
        <title>The emerging biofuel crop Camelina sativa retains a highly undifferentiated hexaploid genome structure.</title>
        <authorList>
            <person name="Kagale S."/>
            <person name="Koh C."/>
            <person name="Nixon J."/>
            <person name="Bollina V."/>
            <person name="Clarke W.E."/>
            <person name="Tuteja R."/>
            <person name="Spillane C."/>
            <person name="Robinson S.J."/>
            <person name="Links M.G."/>
            <person name="Clarke C."/>
            <person name="Higgins E.E."/>
            <person name="Huebert T."/>
            <person name="Sharpe A.G."/>
            <person name="Parkin I.A."/>
        </authorList>
    </citation>
    <scope>NUCLEOTIDE SEQUENCE [LARGE SCALE GENOMIC DNA]</scope>
    <source>
        <strain evidence="2">cv. DH55</strain>
    </source>
</reference>
<dbReference type="InterPro" id="IPR038351">
    <property type="entry name" value="MCD_N_sf"/>
</dbReference>
<evidence type="ECO:0000313" key="3">
    <source>
        <dbReference type="RefSeq" id="XP_010425978.1"/>
    </source>
</evidence>
<dbReference type="InterPro" id="IPR038917">
    <property type="entry name" value="Malonyl_CoA_deC"/>
</dbReference>
<sequence length="169" mass="19265">MSVLSLLSMLEPTTPHISQHQKVDDDTERTLLGDDDNKEALSSVFYRIERNLRQSLRPTYEVLFERLNTNPGGLRFLSILRAELLSILTIENMSSLRTLDSFLKEKLGMWLSPACLELHQITWLSPASLELHQIMWLSPASLELHRSCSYGNCCSNNSGQTNLHDSTLY</sequence>
<dbReference type="Gene3D" id="1.20.140.90">
    <property type="entry name" value="Malonyl-CoA decarboxylase, oligemerization domain"/>
    <property type="match status" value="1"/>
</dbReference>
<protein>
    <submittedName>
        <fullName evidence="3">Malonyl-CoA decarboxylase, mitochondrial-like</fullName>
    </submittedName>
</protein>
<dbReference type="Pfam" id="PF17408">
    <property type="entry name" value="MCD_N"/>
    <property type="match status" value="1"/>
</dbReference>
<accession>A0ABM0TGA3</accession>
<organism evidence="2 3">
    <name type="scientific">Camelina sativa</name>
    <name type="common">False flax</name>
    <name type="synonym">Myagrum sativum</name>
    <dbReference type="NCBI Taxonomy" id="90675"/>
    <lineage>
        <taxon>Eukaryota</taxon>
        <taxon>Viridiplantae</taxon>
        <taxon>Streptophyta</taxon>
        <taxon>Embryophyta</taxon>
        <taxon>Tracheophyta</taxon>
        <taxon>Spermatophyta</taxon>
        <taxon>Magnoliopsida</taxon>
        <taxon>eudicotyledons</taxon>
        <taxon>Gunneridae</taxon>
        <taxon>Pentapetalae</taxon>
        <taxon>rosids</taxon>
        <taxon>malvids</taxon>
        <taxon>Brassicales</taxon>
        <taxon>Brassicaceae</taxon>
        <taxon>Camelineae</taxon>
        <taxon>Camelina</taxon>
    </lineage>
</organism>
<proteinExistence type="predicted"/>
<dbReference type="RefSeq" id="XP_010425978.1">
    <property type="nucleotide sequence ID" value="XM_010427676.2"/>
</dbReference>
<dbReference type="PANTHER" id="PTHR28641:SF1">
    <property type="entry name" value="MALONYL-COA DECARBOXYLASE, MITOCHONDRIAL"/>
    <property type="match status" value="1"/>
</dbReference>
<reference evidence="3" key="2">
    <citation type="submission" date="2025-08" db="UniProtKB">
        <authorList>
            <consortium name="RefSeq"/>
        </authorList>
    </citation>
    <scope>IDENTIFICATION</scope>
    <source>
        <tissue evidence="3">Leaf</tissue>
    </source>
</reference>
<dbReference type="Proteomes" id="UP000694864">
    <property type="component" value="Chromosome 9"/>
</dbReference>
<evidence type="ECO:0000313" key="2">
    <source>
        <dbReference type="Proteomes" id="UP000694864"/>
    </source>
</evidence>